<keyword evidence="2" id="KW-0132">Cell division</keyword>
<evidence type="ECO:0000256" key="1">
    <source>
        <dbReference type="ARBA" id="ARBA00008384"/>
    </source>
</evidence>
<evidence type="ECO:0000313" key="10">
    <source>
        <dbReference type="EMBL" id="KAF2139383.1"/>
    </source>
</evidence>
<dbReference type="Pfam" id="PF09759">
    <property type="entry name" value="Atx10homo_assoc"/>
    <property type="match status" value="1"/>
</dbReference>
<evidence type="ECO:0000256" key="8">
    <source>
        <dbReference type="SAM" id="MobiDB-lite"/>
    </source>
</evidence>
<dbReference type="Proteomes" id="UP000799438">
    <property type="component" value="Unassembled WGS sequence"/>
</dbReference>
<keyword evidence="3" id="KW-0131">Cell cycle</keyword>
<dbReference type="InterPro" id="IPR016024">
    <property type="entry name" value="ARM-type_fold"/>
</dbReference>
<dbReference type="InterPro" id="IPR009071">
    <property type="entry name" value="HMG_box_dom"/>
</dbReference>
<proteinExistence type="inferred from homology"/>
<dbReference type="GeneID" id="54301824"/>
<dbReference type="SUPFAM" id="SSF47095">
    <property type="entry name" value="HMG-box"/>
    <property type="match status" value="1"/>
</dbReference>
<feature type="domain" description="HMG box" evidence="9">
    <location>
        <begin position="287"/>
        <end position="361"/>
    </location>
</feature>
<dbReference type="Gene3D" id="1.25.10.10">
    <property type="entry name" value="Leucine-rich Repeat Variant"/>
    <property type="match status" value="1"/>
</dbReference>
<evidence type="ECO:0000256" key="5">
    <source>
        <dbReference type="ARBA" id="ARBA00044801"/>
    </source>
</evidence>
<feature type="coiled-coil region" evidence="7">
    <location>
        <begin position="369"/>
        <end position="396"/>
    </location>
</feature>
<evidence type="ECO:0000256" key="2">
    <source>
        <dbReference type="ARBA" id="ARBA00022618"/>
    </source>
</evidence>
<dbReference type="RefSeq" id="XP_033395096.1">
    <property type="nucleotide sequence ID" value="XM_033544328.1"/>
</dbReference>
<evidence type="ECO:0000256" key="7">
    <source>
        <dbReference type="SAM" id="Coils"/>
    </source>
</evidence>
<feature type="compositionally biased region" description="Low complexity" evidence="8">
    <location>
        <begin position="492"/>
        <end position="505"/>
    </location>
</feature>
<dbReference type="PANTHER" id="PTHR13255">
    <property type="entry name" value="ATAXIN-10"/>
    <property type="match status" value="1"/>
</dbReference>
<keyword evidence="7" id="KW-0175">Coiled coil</keyword>
<organism evidence="10 11">
    <name type="scientific">Aplosporella prunicola CBS 121167</name>
    <dbReference type="NCBI Taxonomy" id="1176127"/>
    <lineage>
        <taxon>Eukaryota</taxon>
        <taxon>Fungi</taxon>
        <taxon>Dikarya</taxon>
        <taxon>Ascomycota</taxon>
        <taxon>Pezizomycotina</taxon>
        <taxon>Dothideomycetes</taxon>
        <taxon>Dothideomycetes incertae sedis</taxon>
        <taxon>Botryosphaeriales</taxon>
        <taxon>Aplosporellaceae</taxon>
        <taxon>Aplosporella</taxon>
    </lineage>
</organism>
<dbReference type="GO" id="GO:0051301">
    <property type="term" value="P:cell division"/>
    <property type="evidence" value="ECO:0007669"/>
    <property type="project" value="UniProtKB-KW"/>
</dbReference>
<evidence type="ECO:0000256" key="6">
    <source>
        <dbReference type="ARBA" id="ARBA00044805"/>
    </source>
</evidence>
<dbReference type="OrthoDB" id="379794at2759"/>
<dbReference type="InterPro" id="IPR051374">
    <property type="entry name" value="Ataxin-10/CTR86_families"/>
</dbReference>
<feature type="region of interest" description="Disordered" evidence="8">
    <location>
        <begin position="483"/>
        <end position="532"/>
    </location>
</feature>
<comment type="similarity">
    <text evidence="1">Belongs to the ataxin-10 family.</text>
</comment>
<gene>
    <name evidence="10" type="ORF">K452DRAFT_320511</name>
</gene>
<dbReference type="GO" id="GO:0005829">
    <property type="term" value="C:cytosol"/>
    <property type="evidence" value="ECO:0007669"/>
    <property type="project" value="TreeGrafter"/>
</dbReference>
<dbReference type="SUPFAM" id="SSF48371">
    <property type="entry name" value="ARM repeat"/>
    <property type="match status" value="1"/>
</dbReference>
<dbReference type="InterPro" id="IPR036910">
    <property type="entry name" value="HMG_box_dom_sf"/>
</dbReference>
<dbReference type="EMBL" id="ML995493">
    <property type="protein sequence ID" value="KAF2139383.1"/>
    <property type="molecule type" value="Genomic_DNA"/>
</dbReference>
<keyword evidence="11" id="KW-1185">Reference proteome</keyword>
<sequence length="1060" mass="117072">MSATSPPEATEAISPSFEAPERYMVVNNMDDVFEDAPPPQADPYTTQLRLVLQPWIVHFKSPGYIKVEMMSMLGEVCKKMLRRTIKEPEVRKSIGNCSKMWSDLCELLENAVPSLEKRSFAPADPAAPEFEGASGTLIAANYGSLMKDLERLNDLVSIGRNALTTGETAQDLAAKSQFDQEVFKLISVCVKVTARGFDGDAGTSDEHKWQDVVNSYKKLLITCLQFLNNLVARNERRKLMLWVELFDSSPDGMLRQYPRDPSGRSEVWPPAVDKTLFGENFSFPPGSQQPASSPFLLYIGKIGMEVKRDLTARGEKAGATEIATECKKRWQEMPQEQRDEWHTLYTDLIAKYRQEISTAKSIKSGPDPNASNEENVAALAASINQLQMEVDRMKKAMLAPSSKTTTPPTVQPQFTASDILKNYPALPLRDVNNNYIPLSAEVPEPPPASESDFRMTYSADYGAGILQDGKDDLMKRLETFPERVPQGASEVSPASPIQSPASPNATEPAEDMGDEVSEEEDSEDEDFVVPGDDGRGLLTDVPLILGPSEIEVLPMIIMSGIVPPADGTPGYGTSSEELAAIKNMHTVRCHLLLAQDNGRNLLRELLIFVAAWDLREEELYFKFMVKIMEAILMNGLMPFSYHAFRESKDIISPAQAVIMKLLTNIFKSRQTLAQNVSKDAAPTYPLKVDVHMVNFLFTEFRRHIIPQTCALIFLQGQIRAGHAHPEDFPLNLWDMERMYEGVYQYLEFFAILTEHDVWKKMMADWEITSELVTLLKELDAAIPKGTLLAKRPPAGMEPRPQNPPPAPSPVQPQSPAPVAVERPYDVTAPSISSTAAAIPSEPFLPAPSNSAYVDEPADEPSDFEWRNLKKLTVLVLTSLVWKCRKVQDQVRTHAGIEAILNCCQYDEHNPYIKEHAIMCLRFLLEGNKENQELIRELEPKGVVPHEVLDHHGYETFWDQRGQVGLRRKDAPASAAASAKAAAAAVQAAADAAGVGAAAAAAAAAGKPALPKIGSGKPGEPPNLEQLMQQVMRDLPAQVQGARVDAEKAAALAKLDKGFKK</sequence>
<accession>A0A6A6B7M6</accession>
<comment type="function">
    <text evidence="4">May play a role in the regulation of cytokinesis.</text>
</comment>
<evidence type="ECO:0000259" key="9">
    <source>
        <dbReference type="SMART" id="SM00398"/>
    </source>
</evidence>
<feature type="compositionally biased region" description="Pro residues" evidence="8">
    <location>
        <begin position="800"/>
        <end position="815"/>
    </location>
</feature>
<evidence type="ECO:0000256" key="3">
    <source>
        <dbReference type="ARBA" id="ARBA00023306"/>
    </source>
</evidence>
<protein>
    <recommendedName>
        <fullName evidence="5">Ataxin-10 homolog</fullName>
    </recommendedName>
    <alternativeName>
        <fullName evidence="6">Copper transport protein 86</fullName>
    </alternativeName>
</protein>
<dbReference type="AlphaFoldDB" id="A0A6A6B7M6"/>
<dbReference type="PANTHER" id="PTHR13255:SF0">
    <property type="entry name" value="ATAXIN-10"/>
    <property type="match status" value="1"/>
</dbReference>
<evidence type="ECO:0000313" key="11">
    <source>
        <dbReference type="Proteomes" id="UP000799438"/>
    </source>
</evidence>
<dbReference type="CDD" id="cd00084">
    <property type="entry name" value="HMG-box_SF"/>
    <property type="match status" value="1"/>
</dbReference>
<reference evidence="10" key="1">
    <citation type="journal article" date="2020" name="Stud. Mycol.">
        <title>101 Dothideomycetes genomes: a test case for predicting lifestyles and emergence of pathogens.</title>
        <authorList>
            <person name="Haridas S."/>
            <person name="Albert R."/>
            <person name="Binder M."/>
            <person name="Bloem J."/>
            <person name="Labutti K."/>
            <person name="Salamov A."/>
            <person name="Andreopoulos B."/>
            <person name="Baker S."/>
            <person name="Barry K."/>
            <person name="Bills G."/>
            <person name="Bluhm B."/>
            <person name="Cannon C."/>
            <person name="Castanera R."/>
            <person name="Culley D."/>
            <person name="Daum C."/>
            <person name="Ezra D."/>
            <person name="Gonzalez J."/>
            <person name="Henrissat B."/>
            <person name="Kuo A."/>
            <person name="Liang C."/>
            <person name="Lipzen A."/>
            <person name="Lutzoni F."/>
            <person name="Magnuson J."/>
            <person name="Mondo S."/>
            <person name="Nolan M."/>
            <person name="Ohm R."/>
            <person name="Pangilinan J."/>
            <person name="Park H.-J."/>
            <person name="Ramirez L."/>
            <person name="Alfaro M."/>
            <person name="Sun H."/>
            <person name="Tritt A."/>
            <person name="Yoshinaga Y."/>
            <person name="Zwiers L.-H."/>
            <person name="Turgeon B."/>
            <person name="Goodwin S."/>
            <person name="Spatafora J."/>
            <person name="Crous P."/>
            <person name="Grigoriev I."/>
        </authorList>
    </citation>
    <scope>NUCLEOTIDE SEQUENCE</scope>
    <source>
        <strain evidence="10">CBS 121167</strain>
    </source>
</reference>
<feature type="region of interest" description="Disordered" evidence="8">
    <location>
        <begin position="789"/>
        <end position="817"/>
    </location>
</feature>
<feature type="compositionally biased region" description="Acidic residues" evidence="8">
    <location>
        <begin position="508"/>
        <end position="527"/>
    </location>
</feature>
<dbReference type="SMART" id="SM00398">
    <property type="entry name" value="HMG"/>
    <property type="match status" value="1"/>
</dbReference>
<dbReference type="InterPro" id="IPR019156">
    <property type="entry name" value="Ataxin-10_domain"/>
</dbReference>
<dbReference type="Gene3D" id="1.10.30.10">
    <property type="entry name" value="High mobility group box domain"/>
    <property type="match status" value="1"/>
</dbReference>
<dbReference type="InterPro" id="IPR011989">
    <property type="entry name" value="ARM-like"/>
</dbReference>
<evidence type="ECO:0000256" key="4">
    <source>
        <dbReference type="ARBA" id="ARBA00044746"/>
    </source>
</evidence>
<name>A0A6A6B7M6_9PEZI</name>